<sequence>MMEIGKGELEEVNPHFRGGRVENHLGKTTPSSPDRDSNLDLPILSSRAQHDSRSYLHANVGALTLKLPYSSHPLNLKDKEAISRVKPSQSLVHTMSRRRHVSPPPASFPTSVSFGDGVTKGKCILTGRDCSSCSFDLIGEYDSYQVEDLSRSEPTLAWRESGKPFRKNHLQFTRPRFEPRSPRPQQSSSTRQARLANYATEAGHGLEERNCRKDKSTSRSTRDG</sequence>
<feature type="region of interest" description="Disordered" evidence="1">
    <location>
        <begin position="160"/>
        <end position="224"/>
    </location>
</feature>
<feature type="compositionally biased region" description="Basic and acidic residues" evidence="1">
    <location>
        <begin position="204"/>
        <end position="224"/>
    </location>
</feature>
<evidence type="ECO:0000256" key="1">
    <source>
        <dbReference type="SAM" id="MobiDB-lite"/>
    </source>
</evidence>
<gene>
    <name evidence="2" type="ORF">TSIB3V08_LOCUS10947</name>
</gene>
<feature type="region of interest" description="Disordered" evidence="1">
    <location>
        <begin position="1"/>
        <end position="40"/>
    </location>
</feature>
<reference evidence="2" key="1">
    <citation type="submission" date="2020-11" db="EMBL/GenBank/DDBJ databases">
        <authorList>
            <person name="Tran Van P."/>
        </authorList>
    </citation>
    <scope>NUCLEOTIDE SEQUENCE</scope>
</reference>
<protein>
    <submittedName>
        <fullName evidence="2">Uncharacterized protein</fullName>
    </submittedName>
</protein>
<feature type="compositionally biased region" description="Basic and acidic residues" evidence="1">
    <location>
        <begin position="1"/>
        <end position="25"/>
    </location>
</feature>
<proteinExistence type="predicted"/>
<organism evidence="2">
    <name type="scientific">Timema shepardi</name>
    <name type="common">Walking stick</name>
    <dbReference type="NCBI Taxonomy" id="629360"/>
    <lineage>
        <taxon>Eukaryota</taxon>
        <taxon>Metazoa</taxon>
        <taxon>Ecdysozoa</taxon>
        <taxon>Arthropoda</taxon>
        <taxon>Hexapoda</taxon>
        <taxon>Insecta</taxon>
        <taxon>Pterygota</taxon>
        <taxon>Neoptera</taxon>
        <taxon>Polyneoptera</taxon>
        <taxon>Phasmatodea</taxon>
        <taxon>Timematodea</taxon>
        <taxon>Timematoidea</taxon>
        <taxon>Timematidae</taxon>
        <taxon>Timema</taxon>
    </lineage>
</organism>
<dbReference type="EMBL" id="OC007982">
    <property type="protein sequence ID" value="CAD7266933.1"/>
    <property type="molecule type" value="Genomic_DNA"/>
</dbReference>
<accession>A0A7R9G676</accession>
<evidence type="ECO:0000313" key="2">
    <source>
        <dbReference type="EMBL" id="CAD7266933.1"/>
    </source>
</evidence>
<feature type="compositionally biased region" description="Low complexity" evidence="1">
    <location>
        <begin position="183"/>
        <end position="194"/>
    </location>
</feature>
<feature type="region of interest" description="Disordered" evidence="1">
    <location>
        <begin position="87"/>
        <end position="108"/>
    </location>
</feature>
<dbReference type="AlphaFoldDB" id="A0A7R9G676"/>
<name>A0A7R9G676_TIMSH</name>